<feature type="transmembrane region" description="Helical" evidence="1">
    <location>
        <begin position="32"/>
        <end position="58"/>
    </location>
</feature>
<keyword evidence="1" id="KW-0812">Transmembrane</keyword>
<comment type="caution">
    <text evidence="2">The sequence shown here is derived from an EMBL/GenBank/DDBJ whole genome shotgun (WGS) entry which is preliminary data.</text>
</comment>
<gene>
    <name evidence="2" type="ORF">HPE63_13410</name>
</gene>
<dbReference type="RefSeq" id="WP_188314773.1">
    <property type="nucleotide sequence ID" value="NZ_JABTCG010000004.1"/>
</dbReference>
<organism evidence="2 3">
    <name type="scientific">Maribacter arenosus</name>
    <dbReference type="NCBI Taxonomy" id="1854708"/>
    <lineage>
        <taxon>Bacteria</taxon>
        <taxon>Pseudomonadati</taxon>
        <taxon>Bacteroidota</taxon>
        <taxon>Flavobacteriia</taxon>
        <taxon>Flavobacteriales</taxon>
        <taxon>Flavobacteriaceae</taxon>
        <taxon>Maribacter</taxon>
    </lineage>
</organism>
<proteinExistence type="predicted"/>
<evidence type="ECO:0000256" key="1">
    <source>
        <dbReference type="SAM" id="Phobius"/>
    </source>
</evidence>
<reference evidence="2 3" key="1">
    <citation type="submission" date="2020-05" db="EMBL/GenBank/DDBJ databases">
        <title>The draft genome sequence of Maribacter arenosus CAU 1321.</title>
        <authorList>
            <person name="Mu L."/>
        </authorList>
    </citation>
    <scope>NUCLEOTIDE SEQUENCE [LARGE SCALE GENOMIC DNA]</scope>
    <source>
        <strain evidence="2 3">CAU 1321</strain>
    </source>
</reference>
<dbReference type="Proteomes" id="UP000598350">
    <property type="component" value="Unassembled WGS sequence"/>
</dbReference>
<dbReference type="EMBL" id="JABTCG010000004">
    <property type="protein sequence ID" value="MBD0851672.1"/>
    <property type="molecule type" value="Genomic_DNA"/>
</dbReference>
<keyword evidence="1" id="KW-0472">Membrane</keyword>
<sequence>MNFKALSNRIENSNPLDFGSIFSKSIDLFKQVWLQGFIIVILTFLTIIPFYVLIYIPLLIAGVTDPKMLKSEEVPPEIVIPMVILIPLVFLGVMTVSLLLNAAFLRICRNKDLNLSKSDDYFHYFNKKYASKAFLLSLMILGLMVLGLLACGLGIFYLVVPISLIPAFLAFDQELSAKEIVKSSFSLGNKNWLVIFGLIVIMGLVTELGILLCFIGVFFTAMLAKIPVYFMYKDAVGFSSEP</sequence>
<evidence type="ECO:0008006" key="4">
    <source>
        <dbReference type="Google" id="ProtNLM"/>
    </source>
</evidence>
<name>A0ABR7VHN6_9FLAO</name>
<feature type="transmembrane region" description="Helical" evidence="1">
    <location>
        <begin position="129"/>
        <end position="149"/>
    </location>
</feature>
<protein>
    <recommendedName>
        <fullName evidence="4">Glycerophosphoryl diester phosphodiesterase membrane domain-containing protein</fullName>
    </recommendedName>
</protein>
<feature type="transmembrane region" description="Helical" evidence="1">
    <location>
        <begin position="78"/>
        <end position="108"/>
    </location>
</feature>
<evidence type="ECO:0000313" key="3">
    <source>
        <dbReference type="Proteomes" id="UP000598350"/>
    </source>
</evidence>
<feature type="transmembrane region" description="Helical" evidence="1">
    <location>
        <begin position="192"/>
        <end position="224"/>
    </location>
</feature>
<evidence type="ECO:0000313" key="2">
    <source>
        <dbReference type="EMBL" id="MBD0851672.1"/>
    </source>
</evidence>
<keyword evidence="3" id="KW-1185">Reference proteome</keyword>
<accession>A0ABR7VHN6</accession>
<keyword evidence="1" id="KW-1133">Transmembrane helix</keyword>